<keyword evidence="5 15" id="KW-0378">Hydrolase</keyword>
<organism evidence="19 20">
    <name type="scientific">Nesterenkonia sandarakina</name>
    <dbReference type="NCBI Taxonomy" id="272918"/>
    <lineage>
        <taxon>Bacteria</taxon>
        <taxon>Bacillati</taxon>
        <taxon>Actinomycetota</taxon>
        <taxon>Actinomycetes</taxon>
        <taxon>Micrococcales</taxon>
        <taxon>Micrococcaceae</taxon>
        <taxon>Nesterenkonia</taxon>
    </lineage>
</organism>
<dbReference type="InterPro" id="IPR013986">
    <property type="entry name" value="DExx_box_DNA_helicase_dom_sf"/>
</dbReference>
<feature type="region of interest" description="Disordered" evidence="16">
    <location>
        <begin position="395"/>
        <end position="436"/>
    </location>
</feature>
<dbReference type="OrthoDB" id="5240387at2"/>
<name>A0A2T0YIX9_9MICC</name>
<evidence type="ECO:0000256" key="2">
    <source>
        <dbReference type="ARBA" id="ARBA00022722"/>
    </source>
</evidence>
<dbReference type="PROSITE" id="PS51198">
    <property type="entry name" value="UVRD_HELICASE_ATP_BIND"/>
    <property type="match status" value="1"/>
</dbReference>
<feature type="region of interest" description="Disordered" evidence="16">
    <location>
        <begin position="570"/>
        <end position="592"/>
    </location>
</feature>
<keyword evidence="11" id="KW-0413">Isomerase</keyword>
<dbReference type="EC" id="5.6.2.4" evidence="13"/>
<keyword evidence="4" id="KW-0227">DNA damage</keyword>
<dbReference type="Proteomes" id="UP000238217">
    <property type="component" value="Unassembled WGS sequence"/>
</dbReference>
<keyword evidence="7" id="KW-0269">Exonuclease</keyword>
<dbReference type="InterPro" id="IPR038726">
    <property type="entry name" value="PDDEXK_AddAB-type"/>
</dbReference>
<feature type="binding site" evidence="15">
    <location>
        <begin position="29"/>
        <end position="36"/>
    </location>
    <ligand>
        <name>ATP</name>
        <dbReference type="ChEBI" id="CHEBI:30616"/>
    </ligand>
</feature>
<comment type="catalytic activity">
    <reaction evidence="14">
        <text>ATP + H2O = ADP + phosphate + H(+)</text>
        <dbReference type="Rhea" id="RHEA:13065"/>
        <dbReference type="ChEBI" id="CHEBI:15377"/>
        <dbReference type="ChEBI" id="CHEBI:15378"/>
        <dbReference type="ChEBI" id="CHEBI:30616"/>
        <dbReference type="ChEBI" id="CHEBI:43474"/>
        <dbReference type="ChEBI" id="CHEBI:456216"/>
        <dbReference type="EC" id="5.6.2.4"/>
    </reaction>
</comment>
<evidence type="ECO:0000256" key="9">
    <source>
        <dbReference type="ARBA" id="ARBA00023125"/>
    </source>
</evidence>
<dbReference type="PANTHER" id="PTHR11070:SF59">
    <property type="entry name" value="DNA 3'-5' HELICASE"/>
    <property type="match status" value="1"/>
</dbReference>
<feature type="region of interest" description="Disordered" evidence="16">
    <location>
        <begin position="1120"/>
        <end position="1139"/>
    </location>
</feature>
<evidence type="ECO:0000256" key="16">
    <source>
        <dbReference type="SAM" id="MobiDB-lite"/>
    </source>
</evidence>
<dbReference type="PROSITE" id="PS51217">
    <property type="entry name" value="UVRD_HELICASE_CTER"/>
    <property type="match status" value="1"/>
</dbReference>
<evidence type="ECO:0000256" key="1">
    <source>
        <dbReference type="ARBA" id="ARBA00009922"/>
    </source>
</evidence>
<comment type="caution">
    <text evidence="19">The sequence shown here is derived from an EMBL/GenBank/DDBJ whole genome shotgun (WGS) entry which is preliminary data.</text>
</comment>
<keyword evidence="9" id="KW-0238">DNA-binding</keyword>
<proteinExistence type="inferred from homology"/>
<keyword evidence="2" id="KW-0540">Nuclease</keyword>
<dbReference type="InterPro" id="IPR000212">
    <property type="entry name" value="DNA_helicase_UvrD/REP"/>
</dbReference>
<evidence type="ECO:0000259" key="17">
    <source>
        <dbReference type="PROSITE" id="PS51198"/>
    </source>
</evidence>
<evidence type="ECO:0000256" key="4">
    <source>
        <dbReference type="ARBA" id="ARBA00022763"/>
    </source>
</evidence>
<dbReference type="GO" id="GO:0005829">
    <property type="term" value="C:cytosol"/>
    <property type="evidence" value="ECO:0007669"/>
    <property type="project" value="TreeGrafter"/>
</dbReference>
<evidence type="ECO:0000256" key="10">
    <source>
        <dbReference type="ARBA" id="ARBA00023204"/>
    </source>
</evidence>
<evidence type="ECO:0000256" key="6">
    <source>
        <dbReference type="ARBA" id="ARBA00022806"/>
    </source>
</evidence>
<dbReference type="EMBL" id="PVTY01000010">
    <property type="protein sequence ID" value="PRZ15008.1"/>
    <property type="molecule type" value="Genomic_DNA"/>
</dbReference>
<dbReference type="Gene3D" id="3.40.50.300">
    <property type="entry name" value="P-loop containing nucleotide triphosphate hydrolases"/>
    <property type="match status" value="2"/>
</dbReference>
<keyword evidence="20" id="KW-1185">Reference proteome</keyword>
<keyword evidence="6 15" id="KW-0347">Helicase</keyword>
<dbReference type="Gene3D" id="1.10.486.10">
    <property type="entry name" value="PCRA, domain 4"/>
    <property type="match status" value="1"/>
</dbReference>
<accession>A0A2T0YIX9</accession>
<dbReference type="Pfam" id="PF13361">
    <property type="entry name" value="UvrD_C"/>
    <property type="match status" value="1"/>
</dbReference>
<gene>
    <name evidence="19" type="ORF">BCL67_110107</name>
</gene>
<dbReference type="SUPFAM" id="SSF52540">
    <property type="entry name" value="P-loop containing nucleoside triphosphate hydrolases"/>
    <property type="match status" value="1"/>
</dbReference>
<feature type="region of interest" description="Disordered" evidence="16">
    <location>
        <begin position="869"/>
        <end position="888"/>
    </location>
</feature>
<dbReference type="AlphaFoldDB" id="A0A2T0YIX9"/>
<dbReference type="Gene3D" id="3.90.320.10">
    <property type="match status" value="1"/>
</dbReference>
<feature type="domain" description="UvrD-like helicase C-terminal" evidence="18">
    <location>
        <begin position="401"/>
        <end position="739"/>
    </location>
</feature>
<dbReference type="Pfam" id="PF00580">
    <property type="entry name" value="UvrD-helicase"/>
    <property type="match status" value="1"/>
</dbReference>
<dbReference type="Gene3D" id="1.10.10.160">
    <property type="match status" value="1"/>
</dbReference>
<evidence type="ECO:0000256" key="13">
    <source>
        <dbReference type="ARBA" id="ARBA00034808"/>
    </source>
</evidence>
<evidence type="ECO:0000256" key="15">
    <source>
        <dbReference type="PROSITE-ProRule" id="PRU00560"/>
    </source>
</evidence>
<sequence>MIPMEFDQSQHQVLSAAERPGHGPILSFGGPGSGKSTLAAELALRHLESGQDSSRLLLLSPTRATSAVLREQVEAAWAARDTSSRGGSLSEQPSRSFASYAFWLLGEARRREILSFTARRPRLLSGAEQDSIIRELLAADPASGLPPIHWPSSLEEAAGTDGFRKEIRELFDRAAEYGVSPEQLRGLAEQCRRPEWAAAAELYQRYREDLDAGANADAFDPAGLINEACNLLEENPEFLETERQRLRRIVVDDLQEATPSVYRLLRLIGAGADVLAFASPETAVQGFRGARPDKLRSWTVAPRRVAAESVLGLNPETDAEIEGIVRRSISGAMTPDPYGGLPGVEPSVMVLEGNHRITPEVGRAYARALRRIAPAGPQQPRQRWLQLLSETTTDRVGAAQGSSVSTSPGSTSKGQSSHDQSTLSQPLTELPVSTPTGTGSCAVEIVPGDYLAEQFVLQEVLDRHHRHGVPFDQIAVIARNGALLKRLVRMFQTQGVPVRQSMSDVILNQESAVAPLLRVLRLVTVQQDPEAEHPVTLPEVLALLTSRYGETDSMTLRSLRQVLRSQERRRLRADSDVSDSDVSDSGPAEPRSSDELLVAAANDAADPVFEAVRAQSRFQHLTRGLERVAAMLAAGHAAAGPSSGPEELLWEIWNAADVSRHWAGLTRWASAEGRRADHDLDAVMALFQAAERFSDQNPGASAIAFVDHIERLELPMDTLAKTSAADAAIEVLTPASAAGREFDTVILTGLQEGAWPNLNPRGQLLGSGHLVDVVEGRADASAQSLLVKRMNVLQDEYRLFASAVSRAKNRLYAVAVHAQEESPSMLLDLVVPPGEREARSGAIPRPITAHRLIAELRRHLEISIQTELDADAGSSAAESHDDETTETQRRAAARALAVLAEGGLIGAEPQTWWGLPELSTTAPLLEPEDVVRVSPSSVQSAIDAPLQWFTGAAGGVEATDFSRMLGSLIHEIAEHHPAETDREVLTAELDARWDSLGREEGWETEKDRSRARVMLKKLAGYFGHVQGQGRQVIARELQVEASLEIPLPPEEPGGPAQTRSVLIRGVIDRVERTEAGELFVIDLKTGRHKPAQIEIPTHGQLGSYQLLVALGAVDRALHEAQETAPPAAETSVPAPSPGRGAALLHVGTTVAKTDLQEQPPLGPEDTWPMEQLTQAAQVMSGRVFSAYHSPNQQRCLVGSLCPLCENTKQVTQP</sequence>
<evidence type="ECO:0000313" key="20">
    <source>
        <dbReference type="Proteomes" id="UP000238217"/>
    </source>
</evidence>
<feature type="compositionally biased region" description="Polar residues" evidence="16">
    <location>
        <begin position="413"/>
        <end position="436"/>
    </location>
</feature>
<keyword evidence="10" id="KW-0234">DNA repair</keyword>
<reference evidence="19 20" key="1">
    <citation type="submission" date="2018-03" db="EMBL/GenBank/DDBJ databases">
        <title>Comparative analysis of microorganisms from saline springs in Andes Mountain Range, Colombia.</title>
        <authorList>
            <person name="Rubin E."/>
        </authorList>
    </citation>
    <scope>NUCLEOTIDE SEQUENCE [LARGE SCALE GENOMIC DNA]</scope>
    <source>
        <strain evidence="19 20">CG 35</strain>
    </source>
</reference>
<evidence type="ECO:0000259" key="18">
    <source>
        <dbReference type="PROSITE" id="PS51217"/>
    </source>
</evidence>
<evidence type="ECO:0000256" key="12">
    <source>
        <dbReference type="ARBA" id="ARBA00034617"/>
    </source>
</evidence>
<dbReference type="GO" id="GO:0004527">
    <property type="term" value="F:exonuclease activity"/>
    <property type="evidence" value="ECO:0007669"/>
    <property type="project" value="UniProtKB-KW"/>
</dbReference>
<comment type="catalytic activity">
    <reaction evidence="12">
        <text>Couples ATP hydrolysis with the unwinding of duplex DNA by translocating in the 3'-5' direction.</text>
        <dbReference type="EC" id="5.6.2.4"/>
    </reaction>
</comment>
<evidence type="ECO:0000256" key="8">
    <source>
        <dbReference type="ARBA" id="ARBA00022840"/>
    </source>
</evidence>
<feature type="compositionally biased region" description="Low complexity" evidence="16">
    <location>
        <begin position="401"/>
        <end position="412"/>
    </location>
</feature>
<dbReference type="GO" id="GO:0033202">
    <property type="term" value="C:DNA helicase complex"/>
    <property type="evidence" value="ECO:0007669"/>
    <property type="project" value="TreeGrafter"/>
</dbReference>
<evidence type="ECO:0000256" key="3">
    <source>
        <dbReference type="ARBA" id="ARBA00022741"/>
    </source>
</evidence>
<feature type="domain" description="UvrD-like helicase ATP-binding" evidence="17">
    <location>
        <begin position="8"/>
        <end position="358"/>
    </location>
</feature>
<keyword evidence="3 15" id="KW-0547">Nucleotide-binding</keyword>
<dbReference type="PANTHER" id="PTHR11070">
    <property type="entry name" value="UVRD / RECB / PCRA DNA HELICASE FAMILY MEMBER"/>
    <property type="match status" value="1"/>
</dbReference>
<dbReference type="InterPro" id="IPR011604">
    <property type="entry name" value="PDDEXK-like_dom_sf"/>
</dbReference>
<dbReference type="InterPro" id="IPR014017">
    <property type="entry name" value="DNA_helicase_UvrD-like_C"/>
</dbReference>
<evidence type="ECO:0000256" key="7">
    <source>
        <dbReference type="ARBA" id="ARBA00022839"/>
    </source>
</evidence>
<dbReference type="GO" id="GO:0000725">
    <property type="term" value="P:recombinational repair"/>
    <property type="evidence" value="ECO:0007669"/>
    <property type="project" value="TreeGrafter"/>
</dbReference>
<keyword evidence="8 15" id="KW-0067">ATP-binding</keyword>
<dbReference type="Pfam" id="PF12705">
    <property type="entry name" value="PDDEXK_1"/>
    <property type="match status" value="1"/>
</dbReference>
<dbReference type="GO" id="GO:0003677">
    <property type="term" value="F:DNA binding"/>
    <property type="evidence" value="ECO:0007669"/>
    <property type="project" value="UniProtKB-KW"/>
</dbReference>
<evidence type="ECO:0000256" key="5">
    <source>
        <dbReference type="ARBA" id="ARBA00022801"/>
    </source>
</evidence>
<evidence type="ECO:0000313" key="19">
    <source>
        <dbReference type="EMBL" id="PRZ15008.1"/>
    </source>
</evidence>
<dbReference type="GO" id="GO:0005524">
    <property type="term" value="F:ATP binding"/>
    <property type="evidence" value="ECO:0007669"/>
    <property type="project" value="UniProtKB-UniRule"/>
</dbReference>
<dbReference type="InterPro" id="IPR014016">
    <property type="entry name" value="UvrD-like_ATP-bd"/>
</dbReference>
<dbReference type="GO" id="GO:0043138">
    <property type="term" value="F:3'-5' DNA helicase activity"/>
    <property type="evidence" value="ECO:0007669"/>
    <property type="project" value="UniProtKB-EC"/>
</dbReference>
<protein>
    <recommendedName>
        <fullName evidence="13">DNA 3'-5' helicase</fullName>
        <ecNumber evidence="13">5.6.2.4</ecNumber>
    </recommendedName>
</protein>
<evidence type="ECO:0000256" key="14">
    <source>
        <dbReference type="ARBA" id="ARBA00048988"/>
    </source>
</evidence>
<comment type="similarity">
    <text evidence="1">Belongs to the helicase family. UvrD subfamily.</text>
</comment>
<dbReference type="InterPro" id="IPR027417">
    <property type="entry name" value="P-loop_NTPase"/>
</dbReference>
<evidence type="ECO:0000256" key="11">
    <source>
        <dbReference type="ARBA" id="ARBA00023235"/>
    </source>
</evidence>